<name>A0A7C4S7T8_9EURY</name>
<gene>
    <name evidence="2" type="ORF">ENT89_03885</name>
</gene>
<accession>A0A7C4S7T8</accession>
<organism evidence="2">
    <name type="scientific">Geoglobus ahangari</name>
    <dbReference type="NCBI Taxonomy" id="113653"/>
    <lineage>
        <taxon>Archaea</taxon>
        <taxon>Methanobacteriati</taxon>
        <taxon>Methanobacteriota</taxon>
        <taxon>Archaeoglobi</taxon>
        <taxon>Archaeoglobales</taxon>
        <taxon>Archaeoglobaceae</taxon>
        <taxon>Geoglobus</taxon>
    </lineage>
</organism>
<dbReference type="EMBL" id="DTAK01000023">
    <property type="protein sequence ID" value="HGU59312.1"/>
    <property type="molecule type" value="Genomic_DNA"/>
</dbReference>
<evidence type="ECO:0000313" key="2">
    <source>
        <dbReference type="EMBL" id="HGU59312.1"/>
    </source>
</evidence>
<comment type="caution">
    <text evidence="2">The sequence shown here is derived from an EMBL/GenBank/DDBJ whole genome shotgun (WGS) entry which is preliminary data.</text>
</comment>
<feature type="coiled-coil region" evidence="1">
    <location>
        <begin position="128"/>
        <end position="173"/>
    </location>
</feature>
<sequence length="173" mass="20215">MSAAYPVLETLYYGCPEVARRVESVISDLEENAEETEEGNYVLKGMTELEQKIYLDNIIKELYTKFMEFLRDKLGDFYYEVQDYFIDRCVSFGISPLPEKLPRPVGAAEVAGVGVSEKTERPERPKNIEELTRKLKELENIQKFIEKEVEKVKKEVEDIKKEIESTMKRMLEE</sequence>
<proteinExistence type="predicted"/>
<dbReference type="AlphaFoldDB" id="A0A7C4S7T8"/>
<reference evidence="2" key="1">
    <citation type="journal article" date="2020" name="mSystems">
        <title>Genome- and Community-Level Interaction Insights into Carbon Utilization and Element Cycling Functions of Hydrothermarchaeota in Hydrothermal Sediment.</title>
        <authorList>
            <person name="Zhou Z."/>
            <person name="Liu Y."/>
            <person name="Xu W."/>
            <person name="Pan J."/>
            <person name="Luo Z.H."/>
            <person name="Li M."/>
        </authorList>
    </citation>
    <scope>NUCLEOTIDE SEQUENCE [LARGE SCALE GENOMIC DNA]</scope>
    <source>
        <strain evidence="2">SpSt-62</strain>
    </source>
</reference>
<evidence type="ECO:0000256" key="1">
    <source>
        <dbReference type="SAM" id="Coils"/>
    </source>
</evidence>
<keyword evidence="1" id="KW-0175">Coiled coil</keyword>
<protein>
    <submittedName>
        <fullName evidence="2">Uncharacterized protein</fullName>
    </submittedName>
</protein>